<sequence length="181" mass="20267">MQILTACRHDIVVCLMHSLELDSKAFYTVDEGSTVLIGFCRKWINDKIKLWRPRYRRWLAEPWPMVDSDGDDPYTVISLPVSTPEPPLSARSFTHADVGCVLSSLLRKTSLSFLIPAFNLGSDTVLNFDSIRAVDSSPNRTIGFHPGPGSDSRFCSPFAFNADTAQDPNFDPKPEQMLESK</sequence>
<proteinExistence type="predicted"/>
<dbReference type="EMBL" id="BGZK01000177">
    <property type="protein sequence ID" value="GBP26155.1"/>
    <property type="molecule type" value="Genomic_DNA"/>
</dbReference>
<gene>
    <name evidence="1" type="ORF">EVAR_74917_1</name>
</gene>
<reference evidence="1 2" key="1">
    <citation type="journal article" date="2019" name="Commun. Biol.">
        <title>The bagworm genome reveals a unique fibroin gene that provides high tensile strength.</title>
        <authorList>
            <person name="Kono N."/>
            <person name="Nakamura H."/>
            <person name="Ohtoshi R."/>
            <person name="Tomita M."/>
            <person name="Numata K."/>
            <person name="Arakawa K."/>
        </authorList>
    </citation>
    <scope>NUCLEOTIDE SEQUENCE [LARGE SCALE GENOMIC DNA]</scope>
</reference>
<evidence type="ECO:0000313" key="1">
    <source>
        <dbReference type="EMBL" id="GBP26155.1"/>
    </source>
</evidence>
<evidence type="ECO:0000313" key="2">
    <source>
        <dbReference type="Proteomes" id="UP000299102"/>
    </source>
</evidence>
<accession>A0A4C1UIA3</accession>
<organism evidence="1 2">
    <name type="scientific">Eumeta variegata</name>
    <name type="common">Bagworm moth</name>
    <name type="synonym">Eumeta japonica</name>
    <dbReference type="NCBI Taxonomy" id="151549"/>
    <lineage>
        <taxon>Eukaryota</taxon>
        <taxon>Metazoa</taxon>
        <taxon>Ecdysozoa</taxon>
        <taxon>Arthropoda</taxon>
        <taxon>Hexapoda</taxon>
        <taxon>Insecta</taxon>
        <taxon>Pterygota</taxon>
        <taxon>Neoptera</taxon>
        <taxon>Endopterygota</taxon>
        <taxon>Lepidoptera</taxon>
        <taxon>Glossata</taxon>
        <taxon>Ditrysia</taxon>
        <taxon>Tineoidea</taxon>
        <taxon>Psychidae</taxon>
        <taxon>Oiketicinae</taxon>
        <taxon>Eumeta</taxon>
    </lineage>
</organism>
<protein>
    <submittedName>
        <fullName evidence="1">Uncharacterized protein</fullName>
    </submittedName>
</protein>
<dbReference type="Proteomes" id="UP000299102">
    <property type="component" value="Unassembled WGS sequence"/>
</dbReference>
<name>A0A4C1UIA3_EUMVA</name>
<dbReference type="AlphaFoldDB" id="A0A4C1UIA3"/>
<comment type="caution">
    <text evidence="1">The sequence shown here is derived from an EMBL/GenBank/DDBJ whole genome shotgun (WGS) entry which is preliminary data.</text>
</comment>
<keyword evidence="2" id="KW-1185">Reference proteome</keyword>